<evidence type="ECO:0000313" key="6">
    <source>
        <dbReference type="EMBL" id="CAL1284909.1"/>
    </source>
</evidence>
<accession>A0AAV2ANY1</accession>
<keyword evidence="7" id="KW-1185">Reference proteome</keyword>
<gene>
    <name evidence="6" type="ORF">LARSCL_LOCUS13397</name>
</gene>
<keyword evidence="1" id="KW-0597">Phosphoprotein</keyword>
<dbReference type="InterPro" id="IPR001680">
    <property type="entry name" value="WD40_rpt"/>
</dbReference>
<dbReference type="InterPro" id="IPR015943">
    <property type="entry name" value="WD40/YVTN_repeat-like_dom_sf"/>
</dbReference>
<evidence type="ECO:0000256" key="4">
    <source>
        <dbReference type="PROSITE-ProRule" id="PRU00221"/>
    </source>
</evidence>
<dbReference type="PANTHER" id="PTHR14091:SF0">
    <property type="entry name" value="PERIODIC TRYPTOPHAN PROTEIN 1 HOMOLOG"/>
    <property type="match status" value="1"/>
</dbReference>
<evidence type="ECO:0000256" key="5">
    <source>
        <dbReference type="SAM" id="MobiDB-lite"/>
    </source>
</evidence>
<dbReference type="AlphaFoldDB" id="A0AAV2ANY1"/>
<comment type="caution">
    <text evidence="6">The sequence shown here is derived from an EMBL/GenBank/DDBJ whole genome shotgun (WGS) entry which is preliminary data.</text>
</comment>
<feature type="non-terminal residue" evidence="6">
    <location>
        <position position="519"/>
    </location>
</feature>
<dbReference type="PROSITE" id="PS00678">
    <property type="entry name" value="WD_REPEATS_1"/>
    <property type="match status" value="2"/>
</dbReference>
<dbReference type="InterPro" id="IPR036322">
    <property type="entry name" value="WD40_repeat_dom_sf"/>
</dbReference>
<sequence length="519" mass="58284">MNFIPCMTWVAKGIPKACPDKLQLSAEELKKLVEETKEMAGQTEDYSEEDEEEPLSDAEKEEVASENKIEPSSKTNDKNDNDEDFESRYNLDAYDDEDDDRPFMNIGDVAVYVDNKEDNYLEEPEGEVDEDEKEEQEDFLIKANDNLLVVGHVEEDSSVLEIYVYNKDDDALYVHHDIVLPAYPLAVEWLDFHPSDETPGNYVAVGDMSPVIKIYDLDVVDILEPDYCLGEEPKKKKKQSKVKMDCHEDAVISLSWNKHTRNILASGSADSSIIVWDLQEGVALNKLNIHTGKVQSLQWHPFESPFLLSGCTNGLINVYDCRDPDSKCKSWTVEGEIERVLWNLFDSLKFFCSTDTGFVHSIDMRNTEIERSLKVHNEGVTGLDMSLERNNILLTASMDKTVKIWNIENEFTLLKSQKLKVGSVYTARFSPDSGLTVAIGGNNASHSLKILDVAEMLNGDSSNSKKPISSEAANGPSVNSSIAPPKKKIKIANKYGNSDDASNSRTYAQNEESTEDVKM</sequence>
<proteinExistence type="predicted"/>
<dbReference type="Pfam" id="PF00400">
    <property type="entry name" value="WD40"/>
    <property type="match status" value="3"/>
</dbReference>
<feature type="repeat" description="WD" evidence="4">
    <location>
        <begin position="373"/>
        <end position="415"/>
    </location>
</feature>
<evidence type="ECO:0000256" key="1">
    <source>
        <dbReference type="ARBA" id="ARBA00022553"/>
    </source>
</evidence>
<keyword evidence="3" id="KW-0677">Repeat</keyword>
<dbReference type="InterPro" id="IPR019775">
    <property type="entry name" value="WD40_repeat_CS"/>
</dbReference>
<feature type="repeat" description="WD" evidence="4">
    <location>
        <begin position="244"/>
        <end position="286"/>
    </location>
</feature>
<feature type="compositionally biased region" description="Polar residues" evidence="5">
    <location>
        <begin position="495"/>
        <end position="511"/>
    </location>
</feature>
<evidence type="ECO:0000256" key="2">
    <source>
        <dbReference type="ARBA" id="ARBA00022574"/>
    </source>
</evidence>
<name>A0AAV2ANY1_9ARAC</name>
<feature type="region of interest" description="Disordered" evidence="5">
    <location>
        <begin position="35"/>
        <end position="85"/>
    </location>
</feature>
<protein>
    <recommendedName>
        <fullName evidence="8">Periodic tryptophan protein 1</fullName>
    </recommendedName>
</protein>
<dbReference type="PANTHER" id="PTHR14091">
    <property type="entry name" value="PERIODIC TRYPTOPHAN PROTEIN 1"/>
    <property type="match status" value="1"/>
</dbReference>
<reference evidence="6 7" key="1">
    <citation type="submission" date="2024-04" db="EMBL/GenBank/DDBJ databases">
        <authorList>
            <person name="Rising A."/>
            <person name="Reimegard J."/>
            <person name="Sonavane S."/>
            <person name="Akerstrom W."/>
            <person name="Nylinder S."/>
            <person name="Hedman E."/>
            <person name="Kallberg Y."/>
        </authorList>
    </citation>
    <scope>NUCLEOTIDE SEQUENCE [LARGE SCALE GENOMIC DNA]</scope>
</reference>
<dbReference type="Gene3D" id="2.130.10.10">
    <property type="entry name" value="YVTN repeat-like/Quinoprotein amine dehydrogenase"/>
    <property type="match status" value="2"/>
</dbReference>
<evidence type="ECO:0000313" key="7">
    <source>
        <dbReference type="Proteomes" id="UP001497382"/>
    </source>
</evidence>
<dbReference type="PROSITE" id="PS50082">
    <property type="entry name" value="WD_REPEATS_2"/>
    <property type="match status" value="2"/>
</dbReference>
<feature type="compositionally biased region" description="Acidic residues" evidence="5">
    <location>
        <begin position="45"/>
        <end position="56"/>
    </location>
</feature>
<feature type="compositionally biased region" description="Basic and acidic residues" evidence="5">
    <location>
        <begin position="57"/>
        <end position="79"/>
    </location>
</feature>
<dbReference type="PROSITE" id="PS50294">
    <property type="entry name" value="WD_REPEATS_REGION"/>
    <property type="match status" value="2"/>
</dbReference>
<dbReference type="EMBL" id="CAXIEN010000184">
    <property type="protein sequence ID" value="CAL1284909.1"/>
    <property type="molecule type" value="Genomic_DNA"/>
</dbReference>
<dbReference type="GO" id="GO:0005634">
    <property type="term" value="C:nucleus"/>
    <property type="evidence" value="ECO:0007669"/>
    <property type="project" value="TreeGrafter"/>
</dbReference>
<evidence type="ECO:0000256" key="3">
    <source>
        <dbReference type="ARBA" id="ARBA00022737"/>
    </source>
</evidence>
<organism evidence="6 7">
    <name type="scientific">Larinioides sclopetarius</name>
    <dbReference type="NCBI Taxonomy" id="280406"/>
    <lineage>
        <taxon>Eukaryota</taxon>
        <taxon>Metazoa</taxon>
        <taxon>Ecdysozoa</taxon>
        <taxon>Arthropoda</taxon>
        <taxon>Chelicerata</taxon>
        <taxon>Arachnida</taxon>
        <taxon>Araneae</taxon>
        <taxon>Araneomorphae</taxon>
        <taxon>Entelegynae</taxon>
        <taxon>Araneoidea</taxon>
        <taxon>Araneidae</taxon>
        <taxon>Larinioides</taxon>
    </lineage>
</organism>
<dbReference type="Proteomes" id="UP001497382">
    <property type="component" value="Unassembled WGS sequence"/>
</dbReference>
<keyword evidence="2 4" id="KW-0853">WD repeat</keyword>
<evidence type="ECO:0008006" key="8">
    <source>
        <dbReference type="Google" id="ProtNLM"/>
    </source>
</evidence>
<dbReference type="SUPFAM" id="SSF50978">
    <property type="entry name" value="WD40 repeat-like"/>
    <property type="match status" value="1"/>
</dbReference>
<dbReference type="InterPro" id="IPR044285">
    <property type="entry name" value="PWP1"/>
</dbReference>
<dbReference type="SMART" id="SM00320">
    <property type="entry name" value="WD40"/>
    <property type="match status" value="5"/>
</dbReference>
<feature type="region of interest" description="Disordered" evidence="5">
    <location>
        <begin position="460"/>
        <end position="519"/>
    </location>
</feature>
<dbReference type="GO" id="GO:0006364">
    <property type="term" value="P:rRNA processing"/>
    <property type="evidence" value="ECO:0007669"/>
    <property type="project" value="InterPro"/>
</dbReference>